<protein>
    <submittedName>
        <fullName evidence="1">Uncharacterized protein</fullName>
    </submittedName>
</protein>
<name>A0AAE0JST2_9PEZI</name>
<proteinExistence type="predicted"/>
<evidence type="ECO:0000313" key="2">
    <source>
        <dbReference type="Proteomes" id="UP001287356"/>
    </source>
</evidence>
<reference evidence="1" key="2">
    <citation type="submission" date="2023-06" db="EMBL/GenBank/DDBJ databases">
        <authorList>
            <consortium name="Lawrence Berkeley National Laboratory"/>
            <person name="Haridas S."/>
            <person name="Hensen N."/>
            <person name="Bonometti L."/>
            <person name="Westerberg I."/>
            <person name="Brannstrom I.O."/>
            <person name="Guillou S."/>
            <person name="Cros-Aarteil S."/>
            <person name="Calhoun S."/>
            <person name="Kuo A."/>
            <person name="Mondo S."/>
            <person name="Pangilinan J."/>
            <person name="Riley R."/>
            <person name="Labutti K."/>
            <person name="Andreopoulos B."/>
            <person name="Lipzen A."/>
            <person name="Chen C."/>
            <person name="Yanf M."/>
            <person name="Daum C."/>
            <person name="Ng V."/>
            <person name="Clum A."/>
            <person name="Steindorff A."/>
            <person name="Ohm R."/>
            <person name="Martin F."/>
            <person name="Silar P."/>
            <person name="Natvig D."/>
            <person name="Lalanne C."/>
            <person name="Gautier V."/>
            <person name="Ament-Velasquez S.L."/>
            <person name="Kruys A."/>
            <person name="Hutchinson M.I."/>
            <person name="Powell A.J."/>
            <person name="Barry K."/>
            <person name="Miller A.N."/>
            <person name="Grigoriev I.V."/>
            <person name="Debuchy R."/>
            <person name="Gladieux P."/>
            <person name="Thoren M.H."/>
            <person name="Johannesson H."/>
        </authorList>
    </citation>
    <scope>NUCLEOTIDE SEQUENCE</scope>
    <source>
        <strain evidence="1">CBS 958.72</strain>
    </source>
</reference>
<organism evidence="1 2">
    <name type="scientific">Lasiosphaeria ovina</name>
    <dbReference type="NCBI Taxonomy" id="92902"/>
    <lineage>
        <taxon>Eukaryota</taxon>
        <taxon>Fungi</taxon>
        <taxon>Dikarya</taxon>
        <taxon>Ascomycota</taxon>
        <taxon>Pezizomycotina</taxon>
        <taxon>Sordariomycetes</taxon>
        <taxon>Sordariomycetidae</taxon>
        <taxon>Sordariales</taxon>
        <taxon>Lasiosphaeriaceae</taxon>
        <taxon>Lasiosphaeria</taxon>
    </lineage>
</organism>
<accession>A0AAE0JST2</accession>
<dbReference type="AlphaFoldDB" id="A0AAE0JST2"/>
<sequence>MSWDSLQRLNQEAGQAHFDWLRRTARGPTYNSCNVFSHLPSSAFDWGDSGNAGSSNYGGELLYLSAPWKQRGLVMVRGSFSTSLYFSLSRAQNEFDGSSTFGLEVSRADNIFDPNAPKGSDG</sequence>
<gene>
    <name evidence="1" type="ORF">B0T24DRAFT_599490</name>
</gene>
<evidence type="ECO:0000313" key="1">
    <source>
        <dbReference type="EMBL" id="KAK3361139.1"/>
    </source>
</evidence>
<reference evidence="1" key="1">
    <citation type="journal article" date="2023" name="Mol. Phylogenet. Evol.">
        <title>Genome-scale phylogeny and comparative genomics of the fungal order Sordariales.</title>
        <authorList>
            <person name="Hensen N."/>
            <person name="Bonometti L."/>
            <person name="Westerberg I."/>
            <person name="Brannstrom I.O."/>
            <person name="Guillou S."/>
            <person name="Cros-Aarteil S."/>
            <person name="Calhoun S."/>
            <person name="Haridas S."/>
            <person name="Kuo A."/>
            <person name="Mondo S."/>
            <person name="Pangilinan J."/>
            <person name="Riley R."/>
            <person name="LaButti K."/>
            <person name="Andreopoulos B."/>
            <person name="Lipzen A."/>
            <person name="Chen C."/>
            <person name="Yan M."/>
            <person name="Daum C."/>
            <person name="Ng V."/>
            <person name="Clum A."/>
            <person name="Steindorff A."/>
            <person name="Ohm R.A."/>
            <person name="Martin F."/>
            <person name="Silar P."/>
            <person name="Natvig D.O."/>
            <person name="Lalanne C."/>
            <person name="Gautier V."/>
            <person name="Ament-Velasquez S.L."/>
            <person name="Kruys A."/>
            <person name="Hutchinson M.I."/>
            <person name="Powell A.J."/>
            <person name="Barry K."/>
            <person name="Miller A.N."/>
            <person name="Grigoriev I.V."/>
            <person name="Debuchy R."/>
            <person name="Gladieux P."/>
            <person name="Hiltunen Thoren M."/>
            <person name="Johannesson H."/>
        </authorList>
    </citation>
    <scope>NUCLEOTIDE SEQUENCE</scope>
    <source>
        <strain evidence="1">CBS 958.72</strain>
    </source>
</reference>
<dbReference type="Proteomes" id="UP001287356">
    <property type="component" value="Unassembled WGS sequence"/>
</dbReference>
<keyword evidence="2" id="KW-1185">Reference proteome</keyword>
<dbReference type="EMBL" id="JAULSN010000012">
    <property type="protein sequence ID" value="KAK3361139.1"/>
    <property type="molecule type" value="Genomic_DNA"/>
</dbReference>
<comment type="caution">
    <text evidence="1">The sequence shown here is derived from an EMBL/GenBank/DDBJ whole genome shotgun (WGS) entry which is preliminary data.</text>
</comment>